<protein>
    <submittedName>
        <fullName evidence="2">Uncharacterized protein</fullName>
    </submittedName>
</protein>
<proteinExistence type="predicted"/>
<evidence type="ECO:0000313" key="3">
    <source>
        <dbReference type="EMBL" id="MDW9253493.1"/>
    </source>
</evidence>
<evidence type="ECO:0000256" key="1">
    <source>
        <dbReference type="SAM" id="MobiDB-lite"/>
    </source>
</evidence>
<name>A0AAP6AKG2_BURTH</name>
<evidence type="ECO:0000313" key="4">
    <source>
        <dbReference type="Proteomes" id="UP001272137"/>
    </source>
</evidence>
<accession>A0AAP6AKG2</accession>
<sequence>MTKAKEKGDAPKSWGRGASMRQRSGHSGIPNHQREER</sequence>
<comment type="caution">
    <text evidence="2">The sequence shown here is derived from an EMBL/GenBank/DDBJ whole genome shotgun (WGS) entry which is preliminary data.</text>
</comment>
<reference evidence="2" key="1">
    <citation type="submission" date="2018-08" db="EMBL/GenBank/DDBJ databases">
        <title>Identification of Burkholderia cepacia strains that express a Burkholderia pseudomallei-like capsular polysaccharide.</title>
        <authorList>
            <person name="Burtnick M.N."/>
            <person name="Vongsouvath M."/>
            <person name="Newton P."/>
            <person name="Wuthiekanun V."/>
            <person name="Limmathurotsakul D."/>
            <person name="Brett P.J."/>
            <person name="Chantratita N."/>
            <person name="Dance D.A."/>
        </authorList>
    </citation>
    <scope>NUCLEOTIDE SEQUENCE</scope>
    <source>
        <strain evidence="2">SBXCC001</strain>
    </source>
</reference>
<organism evidence="2 4">
    <name type="scientific">Burkholderia thailandensis</name>
    <dbReference type="NCBI Taxonomy" id="57975"/>
    <lineage>
        <taxon>Bacteria</taxon>
        <taxon>Pseudomonadati</taxon>
        <taxon>Pseudomonadota</taxon>
        <taxon>Betaproteobacteria</taxon>
        <taxon>Burkholderiales</taxon>
        <taxon>Burkholderiaceae</taxon>
        <taxon>Burkholderia</taxon>
        <taxon>pseudomallei group</taxon>
    </lineage>
</organism>
<dbReference type="EMBL" id="QXCT01000001">
    <property type="protein sequence ID" value="MDW9252571.1"/>
    <property type="molecule type" value="Genomic_DNA"/>
</dbReference>
<dbReference type="AlphaFoldDB" id="A0AAP6AKG2"/>
<gene>
    <name evidence="2" type="ORF">C7S16_4936</name>
    <name evidence="3" type="ORF">C7S16_7053</name>
</gene>
<dbReference type="Proteomes" id="UP001272137">
    <property type="component" value="Unassembled WGS sequence"/>
</dbReference>
<dbReference type="EMBL" id="QXCT01000001">
    <property type="protein sequence ID" value="MDW9253493.1"/>
    <property type="molecule type" value="Genomic_DNA"/>
</dbReference>
<evidence type="ECO:0000313" key="2">
    <source>
        <dbReference type="EMBL" id="MDW9252571.1"/>
    </source>
</evidence>
<feature type="compositionally biased region" description="Basic and acidic residues" evidence="1">
    <location>
        <begin position="1"/>
        <end position="10"/>
    </location>
</feature>
<feature type="region of interest" description="Disordered" evidence="1">
    <location>
        <begin position="1"/>
        <end position="37"/>
    </location>
</feature>